<dbReference type="GO" id="GO:0004497">
    <property type="term" value="F:monooxygenase activity"/>
    <property type="evidence" value="ECO:0007669"/>
    <property type="project" value="UniProtKB-KW"/>
</dbReference>
<dbReference type="SUPFAM" id="SSF51905">
    <property type="entry name" value="FAD/NAD(P)-binding domain"/>
    <property type="match status" value="1"/>
</dbReference>
<comment type="cofactor">
    <cofactor evidence="1">
        <name>FAD</name>
        <dbReference type="ChEBI" id="CHEBI:57692"/>
    </cofactor>
</comment>
<dbReference type="AlphaFoldDB" id="A0A0U1XUB1"/>
<evidence type="ECO:0000256" key="1">
    <source>
        <dbReference type="ARBA" id="ARBA00001974"/>
    </source>
</evidence>
<keyword evidence="2" id="KW-0285">Flavoprotein</keyword>
<evidence type="ECO:0000256" key="3">
    <source>
        <dbReference type="ARBA" id="ARBA00022827"/>
    </source>
</evidence>
<feature type="domain" description="FAD-binding" evidence="5">
    <location>
        <begin position="7"/>
        <end position="341"/>
    </location>
</feature>
<dbReference type="EMBL" id="KM514925">
    <property type="protein sequence ID" value="AIZ66878.1"/>
    <property type="molecule type" value="Genomic_DNA"/>
</dbReference>
<name>A0A0U1XUB1_9ACTN</name>
<keyword evidence="3" id="KW-0274">FAD</keyword>
<keyword evidence="4" id="KW-0560">Oxidoreductase</keyword>
<dbReference type="Pfam" id="PF01494">
    <property type="entry name" value="FAD_binding_3"/>
    <property type="match status" value="1"/>
</dbReference>
<reference evidence="6" key="1">
    <citation type="submission" date="2014-09" db="EMBL/GenBank/DDBJ databases">
        <title>Characterization of two new jenamidines and their biosynthetic pathway from Streptomyces sp. MA37.</title>
        <authorList>
            <person name="Yi Y."/>
            <person name="Hai D."/>
            <person name="Sheng H."/>
        </authorList>
    </citation>
    <scope>NUCLEOTIDE SEQUENCE</scope>
    <source>
        <strain evidence="6">MA37</strain>
    </source>
</reference>
<sequence>MSRGPLKAIVVGAGIGGLTTAIALRRVGIEVEVYERAAELRARGSALSVMTNAVNALASLGIDLHLEKYGRQIELFQIRTGRGRLIRTRPFPDVCRDLGAPSFCIGRPDLQKALLAQTGDCRIELGATVTGFRHSDAGAEVRFADGRVAHGDILIGADGFHSAVRGQLAGLDDARDGGYVCWLGIVPFSHSRFPGGYVGHYWGNGQRFGLIDIGHGRAYWWGTKNMPPEASHHWRGGKEEILRAYVGWADEVQEVVRITPEEAIIAVPAQDRPFLERWGEGPVTLLGDAAHPMLTALGQGAAVAIEDAVVLATCLKEASDPVRGLRRYEDVRRERTRQLVVASRAASDAQHLENPLRRTVRDLRLRCAPRRSLVAGDTAVLTFPPVPAVDHV</sequence>
<dbReference type="InterPro" id="IPR036188">
    <property type="entry name" value="FAD/NAD-bd_sf"/>
</dbReference>
<evidence type="ECO:0000256" key="4">
    <source>
        <dbReference type="ARBA" id="ARBA00023002"/>
    </source>
</evidence>
<evidence type="ECO:0000313" key="6">
    <source>
        <dbReference type="EMBL" id="AIZ66878.1"/>
    </source>
</evidence>
<organism evidence="6">
    <name type="scientific">Streptomyces sp. MA37</name>
    <dbReference type="NCBI Taxonomy" id="1400207"/>
    <lineage>
        <taxon>Bacteria</taxon>
        <taxon>Bacillati</taxon>
        <taxon>Actinomycetota</taxon>
        <taxon>Actinomycetes</taxon>
        <taxon>Kitasatosporales</taxon>
        <taxon>Streptomycetaceae</taxon>
        <taxon>Streptomyces</taxon>
    </lineage>
</organism>
<evidence type="ECO:0000259" key="5">
    <source>
        <dbReference type="Pfam" id="PF01494"/>
    </source>
</evidence>
<gene>
    <name evidence="6" type="primary">lgnC</name>
</gene>
<protein>
    <submittedName>
        <fullName evidence="6">FAD-dependent monooxygenase</fullName>
    </submittedName>
</protein>
<evidence type="ECO:0000256" key="2">
    <source>
        <dbReference type="ARBA" id="ARBA00022630"/>
    </source>
</evidence>
<dbReference type="PANTHER" id="PTHR46496">
    <property type="match status" value="1"/>
</dbReference>
<dbReference type="GO" id="GO:0071949">
    <property type="term" value="F:FAD binding"/>
    <property type="evidence" value="ECO:0007669"/>
    <property type="project" value="InterPro"/>
</dbReference>
<dbReference type="PANTHER" id="PTHR46496:SF1">
    <property type="entry name" value="ZEAXANTHIN EPOXIDASE, CHLOROPLASTIC"/>
    <property type="match status" value="1"/>
</dbReference>
<dbReference type="Gene3D" id="3.50.50.60">
    <property type="entry name" value="FAD/NAD(P)-binding domain"/>
    <property type="match status" value="1"/>
</dbReference>
<accession>A0A0U1XUB1</accession>
<proteinExistence type="predicted"/>
<dbReference type="InterPro" id="IPR002938">
    <property type="entry name" value="FAD-bd"/>
</dbReference>
<dbReference type="PRINTS" id="PR00420">
    <property type="entry name" value="RNGMNOXGNASE"/>
</dbReference>
<keyword evidence="6" id="KW-0503">Monooxygenase</keyword>